<dbReference type="InterPro" id="IPR027482">
    <property type="entry name" value="Sec1-like_dom2"/>
</dbReference>
<dbReference type="Gene3D" id="3.90.830.10">
    <property type="entry name" value="Syntaxin Binding Protein 1, Chain A, domain 2"/>
    <property type="match status" value="1"/>
</dbReference>
<dbReference type="Gene3D" id="3.40.50.1910">
    <property type="match status" value="3"/>
</dbReference>
<dbReference type="EMBL" id="HBNR01056175">
    <property type="protein sequence ID" value="CAE4622996.1"/>
    <property type="molecule type" value="Transcribed_RNA"/>
</dbReference>
<reference evidence="3" key="1">
    <citation type="submission" date="2021-01" db="EMBL/GenBank/DDBJ databases">
        <authorList>
            <person name="Corre E."/>
            <person name="Pelletier E."/>
            <person name="Niang G."/>
            <person name="Scheremetjew M."/>
            <person name="Finn R."/>
            <person name="Kale V."/>
            <person name="Holt S."/>
            <person name="Cochrane G."/>
            <person name="Meng A."/>
            <person name="Brown T."/>
            <person name="Cohen L."/>
        </authorList>
    </citation>
    <scope>NUCLEOTIDE SEQUENCE</scope>
    <source>
        <strain evidence="3">CCMP3105</strain>
    </source>
</reference>
<protein>
    <submittedName>
        <fullName evidence="3">Uncharacterized protein</fullName>
    </submittedName>
</protein>
<sequence>MADPAAELVEKVRADVRSRLLDLLDEVVGRKVLLLDSTIFRPLDMIVKPSDLKDHGVQQWHKLSDQSVQTDCAQMIFLVRCCRLELMDWIAKQILDDEGQGKDRHYVVVLCPRKTEQCAERLQRANVRANVRIVQCGLHFFPFDRDVLSMETPGVFHDFHVQGDPSSAFYVAKALMYLQSHFGVVPSIHSIGGVGKTVVDVMLRLRKEEALREASRELALPKELSQKGVPPVAPRSKQQKEDKEAAAAKGPRISEVIIVDRRVDLFSVLCSPFTYQALIDMVYGVSNNQTDIGCAEWAREKSPQLRLSPEDAFYREIRDLHIDKLGPLLQEKARAIQKTYAEKDNAKTPSEMAEYVKKFKTAQSDHPLLEIHINLAHDLRDAIQSEEFQADLRLEDEITAQSAQSCLEALENYIDDQKPFHVVLRLLCLYSLVNNGVKAKQLDSLKRGVIQSYGYKHLLTLCNMERVGMLNYQMGKSVWSGIKQQFSLLVDDSQIENDISYAYSGYAPLSVRLVQMTKSLPRGWRSCPDALSLLHGPAQQVPQTPTEGTAAVDPGPPALVIVVFAGGVTHGEVAALRKLAELEEGRRRFLIVTTEFINAKKFFESLQCEQVFSQPPLEATRVQAPQEQRRGFGFWPGAR</sequence>
<feature type="region of interest" description="Disordered" evidence="2">
    <location>
        <begin position="224"/>
        <end position="247"/>
    </location>
</feature>
<gene>
    <name evidence="3" type="ORF">AMON00008_LOCUS39520</name>
</gene>
<dbReference type="Pfam" id="PF00995">
    <property type="entry name" value="Sec1"/>
    <property type="match status" value="1"/>
</dbReference>
<dbReference type="SUPFAM" id="SSF56815">
    <property type="entry name" value="Sec1/munc18-like (SM) proteins"/>
    <property type="match status" value="1"/>
</dbReference>
<organism evidence="3">
    <name type="scientific">Alexandrium monilatum</name>
    <dbReference type="NCBI Taxonomy" id="311494"/>
    <lineage>
        <taxon>Eukaryota</taxon>
        <taxon>Sar</taxon>
        <taxon>Alveolata</taxon>
        <taxon>Dinophyceae</taxon>
        <taxon>Gonyaulacales</taxon>
        <taxon>Pyrocystaceae</taxon>
        <taxon>Alexandrium</taxon>
    </lineage>
</organism>
<dbReference type="InterPro" id="IPR043155">
    <property type="entry name" value="VPS33_dom3b"/>
</dbReference>
<dbReference type="InterPro" id="IPR043127">
    <property type="entry name" value="Sec-1-like_dom3a"/>
</dbReference>
<dbReference type="InterPro" id="IPR043154">
    <property type="entry name" value="Sec-1-like_dom1"/>
</dbReference>
<dbReference type="PANTHER" id="PTHR11679">
    <property type="entry name" value="VESICLE PROTEIN SORTING-ASSOCIATED"/>
    <property type="match status" value="1"/>
</dbReference>
<proteinExistence type="inferred from homology"/>
<name>A0A7S4VPA3_9DINO</name>
<evidence type="ECO:0000256" key="2">
    <source>
        <dbReference type="SAM" id="MobiDB-lite"/>
    </source>
</evidence>
<dbReference type="Gene3D" id="3.40.50.2060">
    <property type="match status" value="1"/>
</dbReference>
<dbReference type="GO" id="GO:0016192">
    <property type="term" value="P:vesicle-mediated transport"/>
    <property type="evidence" value="ECO:0007669"/>
    <property type="project" value="InterPro"/>
</dbReference>
<accession>A0A7S4VPA3</accession>
<dbReference type="PIRSF" id="PIRSF005715">
    <property type="entry name" value="VPS45_Sec1"/>
    <property type="match status" value="1"/>
</dbReference>
<evidence type="ECO:0000313" key="3">
    <source>
        <dbReference type="EMBL" id="CAE4622996.1"/>
    </source>
</evidence>
<evidence type="ECO:0000256" key="1">
    <source>
        <dbReference type="ARBA" id="ARBA00009884"/>
    </source>
</evidence>
<dbReference type="InterPro" id="IPR036045">
    <property type="entry name" value="Sec1-like_sf"/>
</dbReference>
<dbReference type="Gene3D" id="1.25.40.850">
    <property type="match status" value="1"/>
</dbReference>
<dbReference type="AlphaFoldDB" id="A0A7S4VPA3"/>
<comment type="similarity">
    <text evidence="1">Belongs to the STXBP/unc-18/SEC1 family.</text>
</comment>
<dbReference type="InterPro" id="IPR001619">
    <property type="entry name" value="Sec1-like"/>
</dbReference>